<proteinExistence type="predicted"/>
<dbReference type="EMBL" id="CACVKT020006505">
    <property type="protein sequence ID" value="CAC5402487.1"/>
    <property type="molecule type" value="Genomic_DNA"/>
</dbReference>
<organism evidence="1 2">
    <name type="scientific">Mytilus coruscus</name>
    <name type="common">Sea mussel</name>
    <dbReference type="NCBI Taxonomy" id="42192"/>
    <lineage>
        <taxon>Eukaryota</taxon>
        <taxon>Metazoa</taxon>
        <taxon>Spiralia</taxon>
        <taxon>Lophotrochozoa</taxon>
        <taxon>Mollusca</taxon>
        <taxon>Bivalvia</taxon>
        <taxon>Autobranchia</taxon>
        <taxon>Pteriomorphia</taxon>
        <taxon>Mytilida</taxon>
        <taxon>Mytiloidea</taxon>
        <taxon>Mytilidae</taxon>
        <taxon>Mytilinae</taxon>
        <taxon>Mytilus</taxon>
    </lineage>
</organism>
<reference evidence="1 2" key="1">
    <citation type="submission" date="2020-06" db="EMBL/GenBank/DDBJ databases">
        <authorList>
            <person name="Li R."/>
            <person name="Bekaert M."/>
        </authorList>
    </citation>
    <scope>NUCLEOTIDE SEQUENCE [LARGE SCALE GENOMIC DNA]</scope>
    <source>
        <strain evidence="2">wild</strain>
    </source>
</reference>
<keyword evidence="2" id="KW-1185">Reference proteome</keyword>
<dbReference type="Proteomes" id="UP000507470">
    <property type="component" value="Unassembled WGS sequence"/>
</dbReference>
<evidence type="ECO:0000313" key="2">
    <source>
        <dbReference type="Proteomes" id="UP000507470"/>
    </source>
</evidence>
<accession>A0A6J8D4C4</accession>
<evidence type="ECO:0000313" key="1">
    <source>
        <dbReference type="EMBL" id="CAC5402487.1"/>
    </source>
</evidence>
<protein>
    <submittedName>
        <fullName evidence="1">Uncharacterized protein</fullName>
    </submittedName>
</protein>
<dbReference type="AlphaFoldDB" id="A0A6J8D4C4"/>
<name>A0A6J8D4C4_MYTCO</name>
<gene>
    <name evidence="1" type="ORF">MCOR_36426</name>
</gene>
<sequence>MLGQNDSEIWQCLPDTLISDFETLNLNARKDFLTNLVKHLSSEELSRLMFTIGKDQEECLKDDIENISGNNEYGELEKLHYEQLCHFIKHTIETVVEEHTLEASENAFLDNIDKNTHNEERRKDILICTLCGTENTRRKLVCEGCKKKKESKRQEQKSLMKIDEHLAEVQEIDIGTESILTEDIEPQHIILGSCEDADYDEEYSTEAGVFRAMCREGLVEE</sequence>